<dbReference type="Gene3D" id="3.90.180.10">
    <property type="entry name" value="Medium-chain alcohol dehydrogenases, catalytic domain"/>
    <property type="match status" value="1"/>
</dbReference>
<dbReference type="InterPro" id="IPR011032">
    <property type="entry name" value="GroES-like_sf"/>
</dbReference>
<dbReference type="eggNOG" id="COG1064">
    <property type="taxonomic scope" value="Bacteria"/>
</dbReference>
<dbReference type="SUPFAM" id="SSF50129">
    <property type="entry name" value="GroES-like"/>
    <property type="match status" value="1"/>
</dbReference>
<evidence type="ECO:0000313" key="7">
    <source>
        <dbReference type="EMBL" id="KEI42985.1"/>
    </source>
</evidence>
<proteinExistence type="inferred from homology"/>
<evidence type="ECO:0000313" key="8">
    <source>
        <dbReference type="Proteomes" id="UP000031419"/>
    </source>
</evidence>
<evidence type="ECO:0000256" key="1">
    <source>
        <dbReference type="ARBA" id="ARBA00001947"/>
    </source>
</evidence>
<evidence type="ECO:0000259" key="6">
    <source>
        <dbReference type="SMART" id="SM00829"/>
    </source>
</evidence>
<dbReference type="InterPro" id="IPR020843">
    <property type="entry name" value="ER"/>
</dbReference>
<feature type="domain" description="Enoyl reductase (ER)" evidence="6">
    <location>
        <begin position="10"/>
        <end position="346"/>
    </location>
</feature>
<dbReference type="PANTHER" id="PTHR43401:SF5">
    <property type="entry name" value="ALCOHOL DEHYDROGENASE-RELATED"/>
    <property type="match status" value="1"/>
</dbReference>
<dbReference type="SUPFAM" id="SSF51735">
    <property type="entry name" value="NAD(P)-binding Rossmann-fold domains"/>
    <property type="match status" value="1"/>
</dbReference>
<gene>
    <name evidence="7" type="ORF">GU90_17770</name>
</gene>
<dbReference type="InterPro" id="IPR050129">
    <property type="entry name" value="Zn_alcohol_dh"/>
</dbReference>
<dbReference type="RefSeq" id="WP_029722353.1">
    <property type="nucleotide sequence ID" value="NZ_JAJUIW010000042.1"/>
</dbReference>
<dbReference type="Pfam" id="PF00107">
    <property type="entry name" value="ADH_zinc_N"/>
    <property type="match status" value="1"/>
</dbReference>
<dbReference type="OrthoDB" id="5295340at2"/>
<dbReference type="Pfam" id="PF08240">
    <property type="entry name" value="ADH_N"/>
    <property type="match status" value="1"/>
</dbReference>
<dbReference type="InterPro" id="IPR002328">
    <property type="entry name" value="ADH_Zn_CS"/>
</dbReference>
<sequence>MRAVVFEEFGGPLSVEEVADPRPSPDGAVVRVLATGLCRSDWHAWRGHDPDVSLPHVPGHELAGEVVAVGSGVRRWKPGDRVTVPFVCACGRCDQCASGNHQVCDHQFQPGFTGWGSFAELVALDHADVNLVHLPDSFPAAAAAALGCRFGTAYRAVLRQGALAAGEWVAVHGCGGVGLSAVLIARAAGAQVVAVDIDPERRAAAVRLGAQAAVDPAEVPDPVAAVRELTGGGAHLSLDCAGLPQTCESSVRSLRKRGRHVQVGLLPPEQGVPQIPMHQVIADELQLLGSHGLAAHEYPGMLDFVTHSDIDLTALVSRRISLDEAPEALAGMDTPAPGQAGVTVIVPSER</sequence>
<evidence type="ECO:0000256" key="3">
    <source>
        <dbReference type="ARBA" id="ARBA00022833"/>
    </source>
</evidence>
<protein>
    <submittedName>
        <fullName evidence="7">Alcohol dehydrogenase</fullName>
    </submittedName>
</protein>
<dbReference type="CDD" id="cd08260">
    <property type="entry name" value="Zn_ADH6"/>
    <property type="match status" value="1"/>
</dbReference>
<comment type="cofactor">
    <cofactor evidence="1 5">
        <name>Zn(2+)</name>
        <dbReference type="ChEBI" id="CHEBI:29105"/>
    </cofactor>
</comment>
<evidence type="ECO:0000256" key="2">
    <source>
        <dbReference type="ARBA" id="ARBA00022723"/>
    </source>
</evidence>
<reference evidence="7 8" key="1">
    <citation type="submission" date="2014-06" db="EMBL/GenBank/DDBJ databases">
        <title>Saccharopolyspora rectivirgula DSM-43113 Genome sequencing.</title>
        <authorList>
            <person name="Barrera C."/>
            <person name="Millon L."/>
            <person name="Rognon B."/>
            <person name="Zaugg C."/>
            <person name="Monod M."/>
        </authorList>
    </citation>
    <scope>NUCLEOTIDE SEQUENCE [LARGE SCALE GENOMIC DNA]</scope>
    <source>
        <strain evidence="7 8">DSM 43113</strain>
    </source>
</reference>
<name>A0A073AUA3_9PSEU</name>
<dbReference type="Proteomes" id="UP000031419">
    <property type="component" value="Unassembled WGS sequence"/>
</dbReference>
<dbReference type="InterPro" id="IPR013154">
    <property type="entry name" value="ADH-like_N"/>
</dbReference>
<dbReference type="PROSITE" id="PS00059">
    <property type="entry name" value="ADH_ZINC"/>
    <property type="match status" value="1"/>
</dbReference>
<dbReference type="AlphaFoldDB" id="A0A073AUA3"/>
<keyword evidence="8" id="KW-1185">Reference proteome</keyword>
<accession>A0A073AUA3</accession>
<comment type="caution">
    <text evidence="7">The sequence shown here is derived from an EMBL/GenBank/DDBJ whole genome shotgun (WGS) entry which is preliminary data.</text>
</comment>
<dbReference type="PANTHER" id="PTHR43401">
    <property type="entry name" value="L-THREONINE 3-DEHYDROGENASE"/>
    <property type="match status" value="1"/>
</dbReference>
<keyword evidence="3 5" id="KW-0862">Zinc</keyword>
<evidence type="ECO:0000256" key="5">
    <source>
        <dbReference type="RuleBase" id="RU361277"/>
    </source>
</evidence>
<dbReference type="EMBL" id="JNVU01000048">
    <property type="protein sequence ID" value="KEI42985.1"/>
    <property type="molecule type" value="Genomic_DNA"/>
</dbReference>
<dbReference type="GO" id="GO:0016491">
    <property type="term" value="F:oxidoreductase activity"/>
    <property type="evidence" value="ECO:0007669"/>
    <property type="project" value="UniProtKB-KW"/>
</dbReference>
<evidence type="ECO:0000256" key="4">
    <source>
        <dbReference type="ARBA" id="ARBA00023002"/>
    </source>
</evidence>
<dbReference type="InterPro" id="IPR036291">
    <property type="entry name" value="NAD(P)-bd_dom_sf"/>
</dbReference>
<dbReference type="SMART" id="SM00829">
    <property type="entry name" value="PKS_ER"/>
    <property type="match status" value="1"/>
</dbReference>
<dbReference type="InterPro" id="IPR013149">
    <property type="entry name" value="ADH-like_C"/>
</dbReference>
<comment type="similarity">
    <text evidence="5">Belongs to the zinc-containing alcohol dehydrogenase family.</text>
</comment>
<dbReference type="STRING" id="28042.GU90_17770"/>
<dbReference type="GO" id="GO:0008270">
    <property type="term" value="F:zinc ion binding"/>
    <property type="evidence" value="ECO:0007669"/>
    <property type="project" value="InterPro"/>
</dbReference>
<organism evidence="7 8">
    <name type="scientific">Saccharopolyspora rectivirgula</name>
    <dbReference type="NCBI Taxonomy" id="28042"/>
    <lineage>
        <taxon>Bacteria</taxon>
        <taxon>Bacillati</taxon>
        <taxon>Actinomycetota</taxon>
        <taxon>Actinomycetes</taxon>
        <taxon>Pseudonocardiales</taxon>
        <taxon>Pseudonocardiaceae</taxon>
        <taxon>Saccharopolyspora</taxon>
    </lineage>
</organism>
<keyword evidence="2 5" id="KW-0479">Metal-binding</keyword>
<keyword evidence="4" id="KW-0560">Oxidoreductase</keyword>